<gene>
    <name evidence="1" type="ORF">ACFQWB_08485</name>
</gene>
<dbReference type="RefSeq" id="WP_138788263.1">
    <property type="nucleotide sequence ID" value="NZ_JBHTGQ010000018.1"/>
</dbReference>
<sequence>MNPPQQSLSRQLDLVFREVRHELKTLTGGTLIIQIRNDGIGKFGIRHLPYNRKPGSMTGRATPSGLTDAHLRAFRQMAEEALSRKNGWTHGEIQFDFALRQDTLEMSVTFESNYNMAHLLYAHTY</sequence>
<evidence type="ECO:0000313" key="1">
    <source>
        <dbReference type="EMBL" id="MFC7749978.1"/>
    </source>
</evidence>
<evidence type="ECO:0000313" key="2">
    <source>
        <dbReference type="Proteomes" id="UP001596528"/>
    </source>
</evidence>
<organism evidence="1 2">
    <name type="scientific">Paenibacillus thermoaerophilus</name>
    <dbReference type="NCBI Taxonomy" id="1215385"/>
    <lineage>
        <taxon>Bacteria</taxon>
        <taxon>Bacillati</taxon>
        <taxon>Bacillota</taxon>
        <taxon>Bacilli</taxon>
        <taxon>Bacillales</taxon>
        <taxon>Paenibacillaceae</taxon>
        <taxon>Paenibacillus</taxon>
    </lineage>
</organism>
<accession>A0ABW2V351</accession>
<comment type="caution">
    <text evidence="1">The sequence shown here is derived from an EMBL/GenBank/DDBJ whole genome shotgun (WGS) entry which is preliminary data.</text>
</comment>
<reference evidence="2" key="1">
    <citation type="journal article" date="2019" name="Int. J. Syst. Evol. Microbiol.">
        <title>The Global Catalogue of Microorganisms (GCM) 10K type strain sequencing project: providing services to taxonomists for standard genome sequencing and annotation.</title>
        <authorList>
            <consortium name="The Broad Institute Genomics Platform"/>
            <consortium name="The Broad Institute Genome Sequencing Center for Infectious Disease"/>
            <person name="Wu L."/>
            <person name="Ma J."/>
        </authorList>
    </citation>
    <scope>NUCLEOTIDE SEQUENCE [LARGE SCALE GENOMIC DNA]</scope>
    <source>
        <strain evidence="2">JCM 18657</strain>
    </source>
</reference>
<proteinExistence type="predicted"/>
<keyword evidence="2" id="KW-1185">Reference proteome</keyword>
<dbReference type="Proteomes" id="UP001596528">
    <property type="component" value="Unassembled WGS sequence"/>
</dbReference>
<dbReference type="EMBL" id="JBHTGQ010000018">
    <property type="protein sequence ID" value="MFC7749978.1"/>
    <property type="molecule type" value="Genomic_DNA"/>
</dbReference>
<name>A0ABW2V351_9BACL</name>
<protein>
    <submittedName>
        <fullName evidence="1">O-methyltransferase</fullName>
    </submittedName>
</protein>